<evidence type="ECO:0000313" key="3">
    <source>
        <dbReference type="Proteomes" id="UP000264541"/>
    </source>
</evidence>
<proteinExistence type="predicted"/>
<keyword evidence="1" id="KW-1133">Transmembrane helix</keyword>
<evidence type="ECO:0000313" key="2">
    <source>
        <dbReference type="EMBL" id="RFU71570.1"/>
    </source>
</evidence>
<keyword evidence="1" id="KW-0812">Transmembrane</keyword>
<evidence type="ECO:0008006" key="4">
    <source>
        <dbReference type="Google" id="ProtNLM"/>
    </source>
</evidence>
<feature type="transmembrane region" description="Helical" evidence="1">
    <location>
        <begin position="12"/>
        <end position="32"/>
    </location>
</feature>
<organism evidence="2 3">
    <name type="scientific">Peribacillus saganii</name>
    <dbReference type="NCBI Taxonomy" id="2303992"/>
    <lineage>
        <taxon>Bacteria</taxon>
        <taxon>Bacillati</taxon>
        <taxon>Bacillota</taxon>
        <taxon>Bacilli</taxon>
        <taxon>Bacillales</taxon>
        <taxon>Bacillaceae</taxon>
        <taxon>Peribacillus</taxon>
    </lineage>
</organism>
<evidence type="ECO:0000256" key="1">
    <source>
        <dbReference type="SAM" id="Phobius"/>
    </source>
</evidence>
<name>A0A372LUU5_9BACI</name>
<protein>
    <recommendedName>
        <fullName evidence="4">Prepilin-type N-terminal cleavage/methylation domain-containing protein</fullName>
    </recommendedName>
</protein>
<accession>A0A372LUU5</accession>
<dbReference type="EMBL" id="QVTE01000001">
    <property type="protein sequence ID" value="RFU71570.1"/>
    <property type="molecule type" value="Genomic_DNA"/>
</dbReference>
<dbReference type="OrthoDB" id="9936700at2"/>
<dbReference type="Proteomes" id="UP000264541">
    <property type="component" value="Unassembled WGS sequence"/>
</dbReference>
<gene>
    <name evidence="2" type="ORF">D0469_00205</name>
</gene>
<dbReference type="RefSeq" id="WP_117324646.1">
    <property type="nucleotide sequence ID" value="NZ_QVTE01000001.1"/>
</dbReference>
<sequence>MLLNNEDGITLIEILASITILFIVIATFFAFFTNAFQYNAMNSDSIKAVNIAREKQAMFKADPLMESALTRFIDNINDGANAADLSASSYPELMLAEAIQPPNPAETDEAKKSSYLLKMNDSKYKVFIYLKGNADFVTCDKSKSLYKVFVEVFQEDKKLTDTYTYFDYETNPSVSCPGL</sequence>
<dbReference type="AlphaFoldDB" id="A0A372LUU5"/>
<keyword evidence="3" id="KW-1185">Reference proteome</keyword>
<reference evidence="2 3" key="1">
    <citation type="submission" date="2018-08" db="EMBL/GenBank/DDBJ databases">
        <title>Bacillus chawlae sp. nov., Bacillus glennii sp. nov., and Bacillus saganii sp. nov. Isolated from the Vehicle Assembly Building at Kennedy Space Center where the Viking Spacecraft were Assembled.</title>
        <authorList>
            <person name="Seuylemezian A."/>
            <person name="Vaishampayan P."/>
        </authorList>
    </citation>
    <scope>NUCLEOTIDE SEQUENCE [LARGE SCALE GENOMIC DNA]</scope>
    <source>
        <strain evidence="2 3">V47-23a</strain>
    </source>
</reference>
<comment type="caution">
    <text evidence="2">The sequence shown here is derived from an EMBL/GenBank/DDBJ whole genome shotgun (WGS) entry which is preliminary data.</text>
</comment>
<keyword evidence="1" id="KW-0472">Membrane</keyword>